<dbReference type="GeneID" id="73046196"/>
<dbReference type="Pfam" id="PF12690">
    <property type="entry name" value="BsuPI"/>
    <property type="match status" value="1"/>
</dbReference>
<keyword evidence="3" id="KW-1185">Reference proteome</keyword>
<proteinExistence type="predicted"/>
<dbReference type="EMBL" id="JBHSHT010000001">
    <property type="protein sequence ID" value="MFC4822764.1"/>
    <property type="molecule type" value="Genomic_DNA"/>
</dbReference>
<gene>
    <name evidence="2" type="ORF">ACFO9K_00665</name>
</gene>
<evidence type="ECO:0000313" key="3">
    <source>
        <dbReference type="Proteomes" id="UP001595945"/>
    </source>
</evidence>
<dbReference type="AlphaFoldDB" id="A0ABD5PWZ6"/>
<sequence>MTLQSSVSATVESDRVAFEYTVENVGDDPVELTFRSTLTADFAVLDGGEEVWRASEGQMFAQMLQTETIDPGDSETFSGEWDDPSPGDYAVVAELNTTDGDAEARTDFSV</sequence>
<dbReference type="RefSeq" id="WP_254267716.1">
    <property type="nucleotide sequence ID" value="NZ_CP100400.1"/>
</dbReference>
<comment type="caution">
    <text evidence="2">The sequence shown here is derived from an EMBL/GenBank/DDBJ whole genome shotgun (WGS) entry which is preliminary data.</text>
</comment>
<reference evidence="2 3" key="1">
    <citation type="journal article" date="2019" name="Int. J. Syst. Evol. Microbiol.">
        <title>The Global Catalogue of Microorganisms (GCM) 10K type strain sequencing project: providing services to taxonomists for standard genome sequencing and annotation.</title>
        <authorList>
            <consortium name="The Broad Institute Genomics Platform"/>
            <consortium name="The Broad Institute Genome Sequencing Center for Infectious Disease"/>
            <person name="Wu L."/>
            <person name="Ma J."/>
        </authorList>
    </citation>
    <scope>NUCLEOTIDE SEQUENCE [LARGE SCALE GENOMIC DNA]</scope>
    <source>
        <strain evidence="2 3">XZYJ18</strain>
    </source>
</reference>
<accession>A0ABD5PWZ6</accession>
<protein>
    <recommendedName>
        <fullName evidence="1">Intracellular proteinase inhibitor BsuPI domain-containing protein</fullName>
    </recommendedName>
</protein>
<dbReference type="Proteomes" id="UP001595945">
    <property type="component" value="Unassembled WGS sequence"/>
</dbReference>
<evidence type="ECO:0000313" key="2">
    <source>
        <dbReference type="EMBL" id="MFC4822764.1"/>
    </source>
</evidence>
<name>A0ABD5PWZ6_9EURY</name>
<feature type="domain" description="Intracellular proteinase inhibitor BsuPI" evidence="1">
    <location>
        <begin position="5"/>
        <end position="98"/>
    </location>
</feature>
<dbReference type="InterPro" id="IPR020481">
    <property type="entry name" value="Intracell_prot_inh_BsuPI"/>
</dbReference>
<evidence type="ECO:0000259" key="1">
    <source>
        <dbReference type="Pfam" id="PF12690"/>
    </source>
</evidence>
<organism evidence="2 3">
    <name type="scientific">Halorussus aquaticus</name>
    <dbReference type="NCBI Taxonomy" id="2953748"/>
    <lineage>
        <taxon>Archaea</taxon>
        <taxon>Methanobacteriati</taxon>
        <taxon>Methanobacteriota</taxon>
        <taxon>Stenosarchaea group</taxon>
        <taxon>Halobacteria</taxon>
        <taxon>Halobacteriales</taxon>
        <taxon>Haladaptataceae</taxon>
        <taxon>Halorussus</taxon>
    </lineage>
</organism>
<dbReference type="InterPro" id="IPR038144">
    <property type="entry name" value="IPI"/>
</dbReference>
<dbReference type="Gene3D" id="2.60.40.2360">
    <property type="entry name" value="Intracellular proteinase inhibitor BsuPI"/>
    <property type="match status" value="1"/>
</dbReference>